<dbReference type="Pfam" id="PF00300">
    <property type="entry name" value="His_Phos_1"/>
    <property type="match status" value="1"/>
</dbReference>
<dbReference type="SMART" id="SM00855">
    <property type="entry name" value="PGAM"/>
    <property type="match status" value="1"/>
</dbReference>
<dbReference type="Proteomes" id="UP000031189">
    <property type="component" value="Unassembled WGS sequence"/>
</dbReference>
<evidence type="ECO:0000256" key="1">
    <source>
        <dbReference type="PIRSR" id="PIRSR613078-1"/>
    </source>
</evidence>
<evidence type="ECO:0000256" key="2">
    <source>
        <dbReference type="PIRSR" id="PIRSR613078-2"/>
    </source>
</evidence>
<organism evidence="3 4">
    <name type="scientific">Terrisporobacter othiniensis</name>
    <dbReference type="NCBI Taxonomy" id="1577792"/>
    <lineage>
        <taxon>Bacteria</taxon>
        <taxon>Bacillati</taxon>
        <taxon>Bacillota</taxon>
        <taxon>Clostridia</taxon>
        <taxon>Peptostreptococcales</taxon>
        <taxon>Peptostreptococcaceae</taxon>
        <taxon>Terrisporobacter</taxon>
    </lineage>
</organism>
<sequence length="192" mass="22682">MNIYLVRHGELYWEDNIKKCIGITDINLNEKGIKQAESVGRFLKDKNISKIYTSNLKRCKKSAEIVSTILNVPYYIENELVEINMGMWENKSFEYIKEKYAKEYKNRGKNISTFRIKHGETFQECYERSKCILKKLSKANYNDNIVIICHSGIIKSMMCFIANIPIDEITNIRLDYGHVIHINYNEKEYKIM</sequence>
<feature type="binding site" evidence="2">
    <location>
        <position position="58"/>
    </location>
    <ligand>
        <name>substrate</name>
    </ligand>
</feature>
<feature type="active site" description="Proton donor/acceptor" evidence="1">
    <location>
        <position position="82"/>
    </location>
</feature>
<comment type="caution">
    <text evidence="3">The sequence shown here is derived from an EMBL/GenBank/DDBJ whole genome shotgun (WGS) entry which is preliminary data.</text>
</comment>
<keyword evidence="4" id="KW-1185">Reference proteome</keyword>
<evidence type="ECO:0008006" key="5">
    <source>
        <dbReference type="Google" id="ProtNLM"/>
    </source>
</evidence>
<name>A0A0B3W0Z5_9FIRM</name>
<dbReference type="CDD" id="cd07067">
    <property type="entry name" value="HP_PGM_like"/>
    <property type="match status" value="1"/>
</dbReference>
<reference evidence="3 4" key="1">
    <citation type="submission" date="2014-12" db="EMBL/GenBank/DDBJ databases">
        <title>Draft genome sequence of Terrisporobacter sp. 08-306576, isolated from the blood culture of a bacteremia patient.</title>
        <authorList>
            <person name="Lund L.C."/>
            <person name="Sydenham T.V."/>
            <person name="Hogh S.V."/>
            <person name="Skov M.N."/>
            <person name="Kemp M."/>
            <person name="Justesen U.S."/>
        </authorList>
    </citation>
    <scope>NUCLEOTIDE SEQUENCE [LARGE SCALE GENOMIC DNA]</scope>
    <source>
        <strain evidence="3 4">08-306576</strain>
    </source>
</reference>
<dbReference type="EMBL" id="JWHR01000132">
    <property type="protein sequence ID" value="KHS55962.1"/>
    <property type="molecule type" value="Genomic_DNA"/>
</dbReference>
<dbReference type="SUPFAM" id="SSF53254">
    <property type="entry name" value="Phosphoglycerate mutase-like"/>
    <property type="match status" value="1"/>
</dbReference>
<dbReference type="Gene3D" id="3.40.50.1240">
    <property type="entry name" value="Phosphoglycerate mutase-like"/>
    <property type="match status" value="1"/>
</dbReference>
<dbReference type="GO" id="GO:0016791">
    <property type="term" value="F:phosphatase activity"/>
    <property type="evidence" value="ECO:0007669"/>
    <property type="project" value="TreeGrafter"/>
</dbReference>
<gene>
    <name evidence="3" type="ORF">QX51_16375</name>
</gene>
<protein>
    <recommendedName>
        <fullName evidence="5">Phosphoglycerate mutase</fullName>
    </recommendedName>
</protein>
<evidence type="ECO:0000313" key="3">
    <source>
        <dbReference type="EMBL" id="KHS55962.1"/>
    </source>
</evidence>
<dbReference type="OrthoDB" id="9781415at2"/>
<dbReference type="RefSeq" id="WP_039680979.1">
    <property type="nucleotide sequence ID" value="NZ_JAWGXO010000002.1"/>
</dbReference>
<dbReference type="STRING" id="1577792.QX51_16375"/>
<dbReference type="PIRSF" id="PIRSF000709">
    <property type="entry name" value="6PFK_2-Ptase"/>
    <property type="match status" value="1"/>
</dbReference>
<dbReference type="InterPro" id="IPR050275">
    <property type="entry name" value="PGM_Phosphatase"/>
</dbReference>
<accession>A0A0B3W0Z5</accession>
<dbReference type="PANTHER" id="PTHR48100">
    <property type="entry name" value="BROAD-SPECIFICITY PHOSPHATASE YOR283W-RELATED"/>
    <property type="match status" value="1"/>
</dbReference>
<feature type="active site" description="Tele-phosphohistidine intermediate" evidence="1">
    <location>
        <position position="8"/>
    </location>
</feature>
<dbReference type="InterPro" id="IPR013078">
    <property type="entry name" value="His_Pase_superF_clade-1"/>
</dbReference>
<dbReference type="AlphaFoldDB" id="A0A0B3W0Z5"/>
<dbReference type="InterPro" id="IPR029033">
    <property type="entry name" value="His_PPase_superfam"/>
</dbReference>
<proteinExistence type="predicted"/>
<evidence type="ECO:0000313" key="4">
    <source>
        <dbReference type="Proteomes" id="UP000031189"/>
    </source>
</evidence>